<evidence type="ECO:0000313" key="1">
    <source>
        <dbReference type="EMBL" id="NYH13340.1"/>
    </source>
</evidence>
<gene>
    <name evidence="1" type="ORF">GGD41_000568</name>
</gene>
<evidence type="ECO:0000313" key="2">
    <source>
        <dbReference type="Proteomes" id="UP000572540"/>
    </source>
</evidence>
<dbReference type="AlphaFoldDB" id="A0A7Z0AYB5"/>
<dbReference type="Proteomes" id="UP000572540">
    <property type="component" value="Unassembled WGS sequence"/>
</dbReference>
<dbReference type="EMBL" id="JACCAU010000001">
    <property type="protein sequence ID" value="NYH13340.1"/>
    <property type="molecule type" value="Genomic_DNA"/>
</dbReference>
<comment type="caution">
    <text evidence="1">The sequence shown here is derived from an EMBL/GenBank/DDBJ whole genome shotgun (WGS) entry which is preliminary data.</text>
</comment>
<accession>A0A7Z0AYB5</accession>
<name>A0A7Z0AYB5_9BURK</name>
<sequence length="171" mass="18769">MRDFELRAVVVEIQDVEAGGLIEAHRGRADVQLRACILIVPELIAGGERAVDLRVRPVGRAGRFGGHRAGHVVQTRNASRRIGVLRRGDLGSGLDFLRDAGLGSEQERSGRDKGVARDAAVRVLIFGECSHDLSPADAAFCFIRISLYLRRMFQDPHFCKATSPACNKRSH</sequence>
<reference evidence="1 2" key="1">
    <citation type="submission" date="2020-07" db="EMBL/GenBank/DDBJ databases">
        <title>Exploring microbial biodiversity for novel pathways involved in the catabolism of aromatic compounds derived from lignin.</title>
        <authorList>
            <person name="Elkins J."/>
        </authorList>
    </citation>
    <scope>NUCLEOTIDE SEQUENCE [LARGE SCALE GENOMIC DNA]</scope>
    <source>
        <strain evidence="1 2">H2C3B</strain>
    </source>
</reference>
<proteinExistence type="predicted"/>
<organism evidence="1 2">
    <name type="scientific">Paraburkholderia bryophila</name>
    <dbReference type="NCBI Taxonomy" id="420952"/>
    <lineage>
        <taxon>Bacteria</taxon>
        <taxon>Pseudomonadati</taxon>
        <taxon>Pseudomonadota</taxon>
        <taxon>Betaproteobacteria</taxon>
        <taxon>Burkholderiales</taxon>
        <taxon>Burkholderiaceae</taxon>
        <taxon>Paraburkholderia</taxon>
    </lineage>
</organism>
<protein>
    <submittedName>
        <fullName evidence="1">Uncharacterized protein</fullName>
    </submittedName>
</protein>